<keyword evidence="3" id="KW-1185">Reference proteome</keyword>
<dbReference type="RefSeq" id="WP_166745466.1">
    <property type="nucleotide sequence ID" value="NZ_BAAAEV010000001.1"/>
</dbReference>
<keyword evidence="1" id="KW-0472">Membrane</keyword>
<feature type="transmembrane region" description="Helical" evidence="1">
    <location>
        <begin position="103"/>
        <end position="124"/>
    </location>
</feature>
<evidence type="ECO:0000256" key="1">
    <source>
        <dbReference type="SAM" id="Phobius"/>
    </source>
</evidence>
<reference evidence="2 3" key="1">
    <citation type="submission" date="2020-03" db="EMBL/GenBank/DDBJ databases">
        <title>Genomic Encyclopedia of Type Strains, Phase IV (KMG-IV): sequencing the most valuable type-strain genomes for metagenomic binning, comparative biology and taxonomic classification.</title>
        <authorList>
            <person name="Goeker M."/>
        </authorList>
    </citation>
    <scope>NUCLEOTIDE SEQUENCE [LARGE SCALE GENOMIC DNA]</scope>
    <source>
        <strain evidence="2 3">DSM 22753</strain>
    </source>
</reference>
<dbReference type="EMBL" id="JAASQP010000001">
    <property type="protein sequence ID" value="NIJ24204.1"/>
    <property type="molecule type" value="Genomic_DNA"/>
</dbReference>
<gene>
    <name evidence="2" type="ORF">FHT01_001746</name>
</gene>
<keyword evidence="1" id="KW-0812">Transmembrane</keyword>
<comment type="caution">
    <text evidence="2">The sequence shown here is derived from an EMBL/GenBank/DDBJ whole genome shotgun (WGS) entry which is preliminary data.</text>
</comment>
<sequence length="137" mass="15203">MYAIAFYVLLLSAGALAFQRGGRAEKRAVCTLVIYSVAYSVVSIDIDLDQMHPSLLLLDLAFLTALCWLTLRSTRLWLPIAMGLQIDCVLAHLARVLDPTMPAWSYALLLQVWTWLIVLTLLIGSLRRVPSAASETI</sequence>
<keyword evidence="1" id="KW-1133">Transmembrane helix</keyword>
<protein>
    <submittedName>
        <fullName evidence="2">Uncharacterized protein</fullName>
    </submittedName>
</protein>
<name>A0ABX0U107_9SPHN</name>
<dbReference type="Proteomes" id="UP000788153">
    <property type="component" value="Unassembled WGS sequence"/>
</dbReference>
<accession>A0ABX0U107</accession>
<proteinExistence type="predicted"/>
<organism evidence="2 3">
    <name type="scientific">Sphingomonas japonica</name>
    <dbReference type="NCBI Taxonomy" id="511662"/>
    <lineage>
        <taxon>Bacteria</taxon>
        <taxon>Pseudomonadati</taxon>
        <taxon>Pseudomonadota</taxon>
        <taxon>Alphaproteobacteria</taxon>
        <taxon>Sphingomonadales</taxon>
        <taxon>Sphingomonadaceae</taxon>
        <taxon>Sphingomonas</taxon>
    </lineage>
</organism>
<evidence type="ECO:0000313" key="2">
    <source>
        <dbReference type="EMBL" id="NIJ24204.1"/>
    </source>
</evidence>
<evidence type="ECO:0000313" key="3">
    <source>
        <dbReference type="Proteomes" id="UP000788153"/>
    </source>
</evidence>
<feature type="transmembrane region" description="Helical" evidence="1">
    <location>
        <begin position="76"/>
        <end position="97"/>
    </location>
</feature>
<feature type="transmembrane region" description="Helical" evidence="1">
    <location>
        <begin position="51"/>
        <end position="69"/>
    </location>
</feature>